<evidence type="ECO:0000313" key="4">
    <source>
        <dbReference type="Proteomes" id="UP000004756"/>
    </source>
</evidence>
<proteinExistence type="predicted"/>
<name>C0CWM8_9FIRM</name>
<dbReference type="HOGENOM" id="CLU_077095_0_0_9"/>
<comment type="caution">
    <text evidence="3">The sequence shown here is derived from an EMBL/GenBank/DDBJ whole genome shotgun (WGS) entry which is preliminary data.</text>
</comment>
<comment type="pathway">
    <text evidence="1">Purine metabolism; ppGpp biosynthesis; ppGpp from GTP: step 1/2.</text>
</comment>
<protein>
    <submittedName>
        <fullName evidence="3">RelA/SpoT domain protein</fullName>
    </submittedName>
</protein>
<organism evidence="3 4">
    <name type="scientific">[Clostridium] asparagiforme DSM 15981</name>
    <dbReference type="NCBI Taxonomy" id="518636"/>
    <lineage>
        <taxon>Bacteria</taxon>
        <taxon>Bacillati</taxon>
        <taxon>Bacillota</taxon>
        <taxon>Clostridia</taxon>
        <taxon>Lachnospirales</taxon>
        <taxon>Lachnospiraceae</taxon>
        <taxon>Enterocloster</taxon>
    </lineage>
</organism>
<dbReference type="Pfam" id="PF04607">
    <property type="entry name" value="RelA_SpoT"/>
    <property type="match status" value="1"/>
</dbReference>
<dbReference type="UniPathway" id="UPA00908">
    <property type="reaction ID" value="UER00884"/>
</dbReference>
<evidence type="ECO:0000259" key="2">
    <source>
        <dbReference type="SMART" id="SM00954"/>
    </source>
</evidence>
<dbReference type="Proteomes" id="UP000004756">
    <property type="component" value="Unassembled WGS sequence"/>
</dbReference>
<gene>
    <name evidence="3" type="ORF">CLOSTASPAR_01399</name>
</gene>
<dbReference type="PANTHER" id="PTHR47837">
    <property type="entry name" value="GTP PYROPHOSPHOKINASE YJBM"/>
    <property type="match status" value="1"/>
</dbReference>
<dbReference type="AlphaFoldDB" id="C0CWM8"/>
<dbReference type="InterPro" id="IPR007685">
    <property type="entry name" value="RelA_SpoT"/>
</dbReference>
<dbReference type="GO" id="GO:0015970">
    <property type="term" value="P:guanosine tetraphosphate biosynthetic process"/>
    <property type="evidence" value="ECO:0007669"/>
    <property type="project" value="UniProtKB-UniPathway"/>
</dbReference>
<dbReference type="InterPro" id="IPR052366">
    <property type="entry name" value="GTP_Pyrophosphokinase"/>
</dbReference>
<dbReference type="SMART" id="SM00954">
    <property type="entry name" value="RelA_SpoT"/>
    <property type="match status" value="1"/>
</dbReference>
<dbReference type="SUPFAM" id="SSF81301">
    <property type="entry name" value="Nucleotidyltransferase"/>
    <property type="match status" value="1"/>
</dbReference>
<dbReference type="EMBL" id="ACCJ01000060">
    <property type="protein sequence ID" value="EEG56514.1"/>
    <property type="molecule type" value="Genomic_DNA"/>
</dbReference>
<reference evidence="3 4" key="2">
    <citation type="submission" date="2009-02" db="EMBL/GenBank/DDBJ databases">
        <title>Draft genome sequence of Clostridium asparagiforme (DSM 15981).</title>
        <authorList>
            <person name="Sudarsanam P."/>
            <person name="Ley R."/>
            <person name="Guruge J."/>
            <person name="Turnbaugh P.J."/>
            <person name="Mahowald M."/>
            <person name="Liep D."/>
            <person name="Gordon J."/>
        </authorList>
    </citation>
    <scope>NUCLEOTIDE SEQUENCE [LARGE SCALE GENOMIC DNA]</scope>
    <source>
        <strain evidence="3 4">DSM 15981</strain>
    </source>
</reference>
<dbReference type="Gene3D" id="3.30.460.10">
    <property type="entry name" value="Beta Polymerase, domain 2"/>
    <property type="match status" value="1"/>
</dbReference>
<sequence length="227" mass="26718">MRKNGMSFDSRNEECGEMDMTNEQYYDLIRPYEDARRLLETRLEILNHSLYGSRAVCGPIHNMQSRIKAKKSIEDKLKRLGQRDGVTNARDYLQDIAGIRVICYFVDDIYNVAAGLKRQSDLVLVKERDYIATPKPNGYRSYHIVLGAPVYCLDAMEYFPVEVQFRTMSMDFWASMEHRICYKKNPEHRERLEQEFLTYAAVLKEIEEKFEEHREHRESGGPLEEAD</sequence>
<dbReference type="CDD" id="cd05399">
    <property type="entry name" value="NT_Rel-Spo_like"/>
    <property type="match status" value="1"/>
</dbReference>
<keyword evidence="4" id="KW-1185">Reference proteome</keyword>
<accession>C0CWM8</accession>
<evidence type="ECO:0000256" key="1">
    <source>
        <dbReference type="ARBA" id="ARBA00004976"/>
    </source>
</evidence>
<reference evidence="3 4" key="1">
    <citation type="submission" date="2009-01" db="EMBL/GenBank/DDBJ databases">
        <authorList>
            <person name="Fulton L."/>
            <person name="Clifton S."/>
            <person name="Fulton B."/>
            <person name="Xu J."/>
            <person name="Minx P."/>
            <person name="Pepin K.H."/>
            <person name="Johnson M."/>
            <person name="Bhonagiri V."/>
            <person name="Nash W.E."/>
            <person name="Mardis E.R."/>
            <person name="Wilson R.K."/>
        </authorList>
    </citation>
    <scope>NUCLEOTIDE SEQUENCE [LARGE SCALE GENOMIC DNA]</scope>
    <source>
        <strain evidence="3 4">DSM 15981</strain>
    </source>
</reference>
<feature type="domain" description="RelA/SpoT" evidence="2">
    <location>
        <begin position="65"/>
        <end position="188"/>
    </location>
</feature>
<dbReference type="InterPro" id="IPR043519">
    <property type="entry name" value="NT_sf"/>
</dbReference>
<dbReference type="PANTHER" id="PTHR47837:SF2">
    <property type="entry name" value="GTP PYROPHOSPHOKINASE YWAC"/>
    <property type="match status" value="1"/>
</dbReference>
<dbReference type="Gene3D" id="1.10.287.860">
    <property type="entry name" value="Nucleotidyltransferase"/>
    <property type="match status" value="1"/>
</dbReference>
<evidence type="ECO:0000313" key="3">
    <source>
        <dbReference type="EMBL" id="EEG56514.1"/>
    </source>
</evidence>